<dbReference type="InterPro" id="IPR038390">
    <property type="entry name" value="Metal_Tscrpt_repr_sf"/>
</dbReference>
<name>A0A1G6PT35_9GAMM</name>
<accession>A0A1G6PT35</accession>
<dbReference type="STRING" id="1226327.SAMN05421732_11521"/>
<comment type="similarity">
    <text evidence="1">Belongs to the FrmR/RcnR family.</text>
</comment>
<dbReference type="Proteomes" id="UP000243468">
    <property type="component" value="Unassembled WGS sequence"/>
</dbReference>
<evidence type="ECO:0000313" key="2">
    <source>
        <dbReference type="EMBL" id="SDC83382.1"/>
    </source>
</evidence>
<reference evidence="3" key="1">
    <citation type="submission" date="2016-09" db="EMBL/GenBank/DDBJ databases">
        <authorList>
            <person name="Varghese N."/>
            <person name="Submissions S."/>
        </authorList>
    </citation>
    <scope>NUCLEOTIDE SEQUENCE [LARGE SCALE GENOMIC DNA]</scope>
    <source>
        <strain evidence="3">ANC 4667</strain>
    </source>
</reference>
<dbReference type="GO" id="GO:0045892">
    <property type="term" value="P:negative regulation of DNA-templated transcription"/>
    <property type="evidence" value="ECO:0007669"/>
    <property type="project" value="UniProtKB-ARBA"/>
</dbReference>
<dbReference type="CDD" id="cd10153">
    <property type="entry name" value="RcnR-FrmR-like_DUF156"/>
    <property type="match status" value="1"/>
</dbReference>
<dbReference type="AlphaFoldDB" id="A0A1G6PT35"/>
<dbReference type="Gene3D" id="1.20.58.1000">
    <property type="entry name" value="Metal-sensitive repressor, helix protomer"/>
    <property type="match status" value="1"/>
</dbReference>
<dbReference type="EMBL" id="FMYO01000015">
    <property type="protein sequence ID" value="SDC83382.1"/>
    <property type="molecule type" value="Genomic_DNA"/>
</dbReference>
<dbReference type="InterPro" id="IPR003735">
    <property type="entry name" value="Metal_Tscrpt_repr"/>
</dbReference>
<gene>
    <name evidence="2" type="ORF">SAMN05421732_11521</name>
</gene>
<organism evidence="2 3">
    <name type="scientific">Acinetobacter kookii</name>
    <dbReference type="NCBI Taxonomy" id="1226327"/>
    <lineage>
        <taxon>Bacteria</taxon>
        <taxon>Pseudomonadati</taxon>
        <taxon>Pseudomonadota</taxon>
        <taxon>Gammaproteobacteria</taxon>
        <taxon>Moraxellales</taxon>
        <taxon>Moraxellaceae</taxon>
        <taxon>Acinetobacter</taxon>
    </lineage>
</organism>
<dbReference type="GO" id="GO:0003677">
    <property type="term" value="F:DNA binding"/>
    <property type="evidence" value="ECO:0007669"/>
    <property type="project" value="UniProtKB-KW"/>
</dbReference>
<protein>
    <submittedName>
        <fullName evidence="2">DNA-binding transcriptional regulator, FrmR family</fullName>
    </submittedName>
</protein>
<evidence type="ECO:0000313" key="3">
    <source>
        <dbReference type="Proteomes" id="UP000243468"/>
    </source>
</evidence>
<dbReference type="PANTHER" id="PTHR33677:SF5">
    <property type="entry name" value="TRANSCRIPTIONAL REPRESSOR FRMR"/>
    <property type="match status" value="1"/>
</dbReference>
<keyword evidence="2" id="KW-0238">DNA-binding</keyword>
<sequence>MLGHLHQDKKIQNRVKRLQGQINAVEQALNHPENSCISILQQVAAIKGAVNGLMNELIEAHLRHHVIGEQTAINEAELEEFLQLLKRYS</sequence>
<proteinExistence type="inferred from homology"/>
<dbReference type="PANTHER" id="PTHR33677">
    <property type="entry name" value="TRANSCRIPTIONAL REPRESSOR FRMR-RELATED"/>
    <property type="match status" value="1"/>
</dbReference>
<dbReference type="GO" id="GO:0046872">
    <property type="term" value="F:metal ion binding"/>
    <property type="evidence" value="ECO:0007669"/>
    <property type="project" value="InterPro"/>
</dbReference>
<evidence type="ECO:0000256" key="1">
    <source>
        <dbReference type="ARBA" id="ARBA00005260"/>
    </source>
</evidence>
<dbReference type="Pfam" id="PF02583">
    <property type="entry name" value="Trns_repr_metal"/>
    <property type="match status" value="1"/>
</dbReference>
<keyword evidence="3" id="KW-1185">Reference proteome</keyword>